<evidence type="ECO:0000313" key="7">
    <source>
        <dbReference type="Ensembl" id="ENSSHBP00005014874.1"/>
    </source>
</evidence>
<dbReference type="GO" id="GO:0050821">
    <property type="term" value="P:protein stabilization"/>
    <property type="evidence" value="ECO:0007669"/>
    <property type="project" value="Ensembl"/>
</dbReference>
<dbReference type="GO" id="GO:1903006">
    <property type="term" value="P:positive regulation of protein K63-linked deubiquitination"/>
    <property type="evidence" value="ECO:0007669"/>
    <property type="project" value="Ensembl"/>
</dbReference>
<dbReference type="GO" id="GO:1903715">
    <property type="term" value="P:regulation of aerobic respiration"/>
    <property type="evidence" value="ECO:0007669"/>
    <property type="project" value="Ensembl"/>
</dbReference>
<protein>
    <recommendedName>
        <fullName evidence="2 5">Ribosome biogenesis protein NOP53</fullName>
    </recommendedName>
</protein>
<dbReference type="PIRSF" id="PIRSF017302">
    <property type="entry name" value="Gltscr2"/>
    <property type="match status" value="1"/>
</dbReference>
<dbReference type="PANTHER" id="PTHR14211">
    <property type="entry name" value="GLIOMA SUPPRESSOR CANDIDATE REGION GENE 2"/>
    <property type="match status" value="1"/>
</dbReference>
<reference evidence="7" key="2">
    <citation type="submission" date="2025-09" db="UniProtKB">
        <authorList>
            <consortium name="Ensembl"/>
        </authorList>
    </citation>
    <scope>IDENTIFICATION</scope>
</reference>
<evidence type="ECO:0000256" key="2">
    <source>
        <dbReference type="ARBA" id="ARBA00018339"/>
    </source>
</evidence>
<dbReference type="GO" id="GO:0032435">
    <property type="term" value="P:negative regulation of proteasomal ubiquitin-dependent protein catabolic process"/>
    <property type="evidence" value="ECO:0007669"/>
    <property type="project" value="Ensembl"/>
</dbReference>
<dbReference type="GO" id="GO:0006281">
    <property type="term" value="P:DNA repair"/>
    <property type="evidence" value="ECO:0007669"/>
    <property type="project" value="Ensembl"/>
</dbReference>
<dbReference type="GO" id="GO:0008097">
    <property type="term" value="F:5S rRNA binding"/>
    <property type="evidence" value="ECO:0007669"/>
    <property type="project" value="Ensembl"/>
</dbReference>
<keyword evidence="4 5" id="KW-0539">Nucleus</keyword>
<accession>A0A672UI18</accession>
<feature type="compositionally biased region" description="Basic and acidic residues" evidence="6">
    <location>
        <begin position="169"/>
        <end position="178"/>
    </location>
</feature>
<keyword evidence="8" id="KW-1185">Reference proteome</keyword>
<dbReference type="CTD" id="29997"/>
<dbReference type="OMA" id="GNLWKEW"/>
<evidence type="ECO:0000313" key="8">
    <source>
        <dbReference type="Proteomes" id="UP000472266"/>
    </source>
</evidence>
<dbReference type="KEGG" id="shab:115603263"/>
<feature type="compositionally biased region" description="Basic residues" evidence="6">
    <location>
        <begin position="26"/>
        <end position="41"/>
    </location>
</feature>
<dbReference type="OrthoDB" id="5072at2759"/>
<dbReference type="GO" id="GO:0042802">
    <property type="term" value="F:identical protein binding"/>
    <property type="evidence" value="ECO:0007669"/>
    <property type="project" value="Ensembl"/>
</dbReference>
<evidence type="ECO:0000256" key="6">
    <source>
        <dbReference type="SAM" id="MobiDB-lite"/>
    </source>
</evidence>
<feature type="compositionally biased region" description="Basic and acidic residues" evidence="6">
    <location>
        <begin position="319"/>
        <end position="342"/>
    </location>
</feature>
<dbReference type="GO" id="GO:0005654">
    <property type="term" value="C:nucleoplasm"/>
    <property type="evidence" value="ECO:0007669"/>
    <property type="project" value="UniProtKB-SubCell"/>
</dbReference>
<dbReference type="GO" id="GO:0071456">
    <property type="term" value="P:cellular response to hypoxia"/>
    <property type="evidence" value="ECO:0007669"/>
    <property type="project" value="Ensembl"/>
</dbReference>
<dbReference type="GO" id="GO:0006364">
    <property type="term" value="P:rRNA processing"/>
    <property type="evidence" value="ECO:0007669"/>
    <property type="project" value="TreeGrafter"/>
</dbReference>
<feature type="region of interest" description="Disordered" evidence="6">
    <location>
        <begin position="127"/>
        <end position="178"/>
    </location>
</feature>
<evidence type="ECO:0000256" key="3">
    <source>
        <dbReference type="ARBA" id="ARBA00022517"/>
    </source>
</evidence>
<dbReference type="GO" id="GO:0032436">
    <property type="term" value="P:positive regulation of proteasomal ubiquitin-dependent protein catabolic process"/>
    <property type="evidence" value="ECO:0007669"/>
    <property type="project" value="Ensembl"/>
</dbReference>
<name>A0A672UI18_STRHB</name>
<dbReference type="GO" id="GO:0031333">
    <property type="term" value="P:negative regulation of protein-containing complex assembly"/>
    <property type="evidence" value="ECO:0007669"/>
    <property type="project" value="Ensembl"/>
</dbReference>
<organism evidence="7 8">
    <name type="scientific">Strigops habroptila</name>
    <name type="common">Kakapo</name>
    <dbReference type="NCBI Taxonomy" id="2489341"/>
    <lineage>
        <taxon>Eukaryota</taxon>
        <taxon>Metazoa</taxon>
        <taxon>Chordata</taxon>
        <taxon>Craniata</taxon>
        <taxon>Vertebrata</taxon>
        <taxon>Euteleostomi</taxon>
        <taxon>Archelosauria</taxon>
        <taxon>Archosauria</taxon>
        <taxon>Dinosauria</taxon>
        <taxon>Saurischia</taxon>
        <taxon>Theropoda</taxon>
        <taxon>Coelurosauria</taxon>
        <taxon>Aves</taxon>
        <taxon>Neognathae</taxon>
        <taxon>Neoaves</taxon>
        <taxon>Telluraves</taxon>
        <taxon>Australaves</taxon>
        <taxon>Psittaciformes</taxon>
        <taxon>Psittacidae</taxon>
        <taxon>Strigops</taxon>
    </lineage>
</organism>
<dbReference type="GO" id="GO:0007095">
    <property type="term" value="P:mitotic G2 DNA damage checkpoint signaling"/>
    <property type="evidence" value="ECO:0007669"/>
    <property type="project" value="Ensembl"/>
</dbReference>
<feature type="region of interest" description="Disordered" evidence="6">
    <location>
        <begin position="290"/>
        <end position="342"/>
    </location>
</feature>
<comment type="similarity">
    <text evidence="1 5">Belongs to the NOP53 family.</text>
</comment>
<dbReference type="GO" id="GO:1902570">
    <property type="term" value="P:protein localization to nucleolus"/>
    <property type="evidence" value="ECO:0007669"/>
    <property type="project" value="Ensembl"/>
</dbReference>
<evidence type="ECO:0000256" key="4">
    <source>
        <dbReference type="ARBA" id="ARBA00023242"/>
    </source>
</evidence>
<dbReference type="GO" id="GO:1901837">
    <property type="term" value="P:negative regulation of transcription of nucleolar large rRNA by RNA polymerase I"/>
    <property type="evidence" value="ECO:0007669"/>
    <property type="project" value="Ensembl"/>
</dbReference>
<dbReference type="Pfam" id="PF07767">
    <property type="entry name" value="Nop53"/>
    <property type="match status" value="1"/>
</dbReference>
<dbReference type="RefSeq" id="XP_030330875.1">
    <property type="nucleotide sequence ID" value="XM_030475015.1"/>
</dbReference>
<evidence type="ECO:0000256" key="1">
    <source>
        <dbReference type="ARBA" id="ARBA00008838"/>
    </source>
</evidence>
<dbReference type="Ensembl" id="ENSSHBT00005017842.1">
    <property type="protein sequence ID" value="ENSSHBP00005014874.1"/>
    <property type="gene ID" value="ENSSHBG00005013043.1"/>
</dbReference>
<dbReference type="GO" id="GO:1901797">
    <property type="term" value="P:negative regulation of signal transduction by p53 class mediator"/>
    <property type="evidence" value="ECO:0007669"/>
    <property type="project" value="Ensembl"/>
</dbReference>
<dbReference type="InParanoid" id="A0A672UI18"/>
<dbReference type="GO" id="GO:0002039">
    <property type="term" value="F:p53 binding"/>
    <property type="evidence" value="ECO:0007669"/>
    <property type="project" value="Ensembl"/>
</dbReference>
<dbReference type="AlphaFoldDB" id="A0A672UI18"/>
<comment type="function">
    <text evidence="5">May play a role in ribosome biogenesis.</text>
</comment>
<dbReference type="GO" id="GO:0039535">
    <property type="term" value="P:regulation of RIG-I signaling pathway"/>
    <property type="evidence" value="ECO:0007669"/>
    <property type="project" value="Ensembl"/>
</dbReference>
<dbReference type="GO" id="GO:0051898">
    <property type="term" value="P:negative regulation of phosphatidylinositol 3-kinase/protein kinase B signal transduction"/>
    <property type="evidence" value="ECO:0007669"/>
    <property type="project" value="Ensembl"/>
</dbReference>
<feature type="compositionally biased region" description="Acidic residues" evidence="6">
    <location>
        <begin position="290"/>
        <end position="304"/>
    </location>
</feature>
<dbReference type="GO" id="GO:0000027">
    <property type="term" value="P:ribosomal large subunit assembly"/>
    <property type="evidence" value="ECO:0007669"/>
    <property type="project" value="UniProtKB-UniRule"/>
</dbReference>
<dbReference type="GO" id="GO:0001650">
    <property type="term" value="C:fibrillar center"/>
    <property type="evidence" value="ECO:0007669"/>
    <property type="project" value="Ensembl"/>
</dbReference>
<evidence type="ECO:0000256" key="5">
    <source>
        <dbReference type="PIRNR" id="PIRNR017302"/>
    </source>
</evidence>
<gene>
    <name evidence="7" type="primary">NOP53</name>
</gene>
<dbReference type="GO" id="GO:0042981">
    <property type="term" value="P:regulation of apoptotic process"/>
    <property type="evidence" value="ECO:0007669"/>
    <property type="project" value="Ensembl"/>
</dbReference>
<dbReference type="PANTHER" id="PTHR14211:SF7">
    <property type="entry name" value="RIBOSOME BIOGENESIS PROTEIN NOP53"/>
    <property type="match status" value="1"/>
</dbReference>
<proteinExistence type="inferred from homology"/>
<dbReference type="GO" id="GO:1990173">
    <property type="term" value="P:protein localization to nucleoplasm"/>
    <property type="evidence" value="ECO:0007669"/>
    <property type="project" value="Ensembl"/>
</dbReference>
<reference evidence="7" key="1">
    <citation type="submission" date="2025-08" db="UniProtKB">
        <authorList>
            <consortium name="Ensembl"/>
        </authorList>
    </citation>
    <scope>IDENTIFICATION</scope>
</reference>
<feature type="compositionally biased region" description="Low complexity" evidence="6">
    <location>
        <begin position="16"/>
        <end position="25"/>
    </location>
</feature>
<feature type="region of interest" description="Disordered" evidence="6">
    <location>
        <begin position="1"/>
        <end position="45"/>
    </location>
</feature>
<dbReference type="Proteomes" id="UP000472266">
    <property type="component" value="Unplaced"/>
</dbReference>
<sequence>MAAAAVSASFLGLGPGSRDPGAAAAARRRSRGPRNRKKGWKRLSGPEARLGREIADFLEDVALQQRTAGGLISEQPDEGLFFMDTGNAAKDKGRRLPPQAEVKPLHVDLVLQSRSKVPAPKHVLARQFPSSRRRRRRRESWAEQAEKGLFPRGERRRRHRLCRDSAAPPRRERGRSDPDRAFYDLWGAQNPLEQALVGQDQWFLQQTKKLKVKRPPRLQPLPSVPALEVIDGGGSYNPAFGEHQALLLRAHEDELKKQREAEKLERQLRIPEGIPLPTPESVFQEQCEGLLEEEQEEQEQEQQEQEAGPRAARKGQSGKKTERQRRREREARALAQRQRREAAARRARQGLFRLRALRRQVALRDAELRRRRQRREEARARRVRRLGPRRYEEPALDVQLSHELPESLRALKPEGSILRDRFKSFQKRNMIEPRERAKFKRRYRVKYVEKRAFRAVTL</sequence>
<dbReference type="GO" id="GO:0000122">
    <property type="term" value="P:negative regulation of transcription by RNA polymerase II"/>
    <property type="evidence" value="ECO:0007669"/>
    <property type="project" value="Ensembl"/>
</dbReference>
<comment type="subcellular location">
    <subcellularLocation>
        <location evidence="5">Nucleus</location>
        <location evidence="5">Nucleolus</location>
    </subcellularLocation>
    <subcellularLocation>
        <location evidence="5">Nucleus</location>
        <location evidence="5">Nucleoplasm</location>
    </subcellularLocation>
</comment>
<keyword evidence="3 5" id="KW-0690">Ribosome biogenesis</keyword>
<dbReference type="GO" id="GO:0005829">
    <property type="term" value="C:cytosol"/>
    <property type="evidence" value="ECO:0007669"/>
    <property type="project" value="Ensembl"/>
</dbReference>
<dbReference type="InterPro" id="IPR011687">
    <property type="entry name" value="Nop53/GLTSCR2"/>
</dbReference>
<dbReference type="GO" id="GO:0033553">
    <property type="term" value="C:rDNA heterochromatin"/>
    <property type="evidence" value="ECO:0007669"/>
    <property type="project" value="Ensembl"/>
</dbReference>
<dbReference type="GeneTree" id="ENSGT00390000017267"/>
<dbReference type="GeneID" id="115603263"/>